<dbReference type="STRING" id="1561998.A0A1I7U1Q0"/>
<dbReference type="InterPro" id="IPR005144">
    <property type="entry name" value="ATP-cone_dom"/>
</dbReference>
<evidence type="ECO:0000256" key="2">
    <source>
        <dbReference type="ARBA" id="ARBA00022741"/>
    </source>
</evidence>
<evidence type="ECO:0000256" key="4">
    <source>
        <dbReference type="ARBA" id="ARBA00031255"/>
    </source>
</evidence>
<evidence type="ECO:0000256" key="3">
    <source>
        <dbReference type="ARBA" id="ARBA00022840"/>
    </source>
</evidence>
<reference evidence="8" key="1">
    <citation type="submission" date="2016-11" db="UniProtKB">
        <authorList>
            <consortium name="WormBaseParasite"/>
        </authorList>
    </citation>
    <scope>IDENTIFICATION</scope>
</reference>
<dbReference type="Proteomes" id="UP000095282">
    <property type="component" value="Unplaced"/>
</dbReference>
<dbReference type="GO" id="GO:0004748">
    <property type="term" value="F:ribonucleoside-diphosphate reductase activity, thioredoxin disulfide as acceptor"/>
    <property type="evidence" value="ECO:0007669"/>
    <property type="project" value="TreeGrafter"/>
</dbReference>
<dbReference type="SUPFAM" id="SSF48168">
    <property type="entry name" value="R1 subunit of ribonucleotide reductase, N-terminal domain"/>
    <property type="match status" value="1"/>
</dbReference>
<dbReference type="PANTHER" id="PTHR11573:SF6">
    <property type="entry name" value="RIBONUCLEOSIDE-DIPHOSPHATE REDUCTASE LARGE SUBUNIT"/>
    <property type="match status" value="1"/>
</dbReference>
<dbReference type="GO" id="GO:0005524">
    <property type="term" value="F:ATP binding"/>
    <property type="evidence" value="ECO:0007669"/>
    <property type="project" value="UniProtKB-UniRule"/>
</dbReference>
<evidence type="ECO:0000256" key="1">
    <source>
        <dbReference type="ARBA" id="ARBA00019284"/>
    </source>
</evidence>
<dbReference type="InterPro" id="IPR008926">
    <property type="entry name" value="RNR_R1-su_N"/>
</dbReference>
<feature type="domain" description="ATP-cone" evidence="6">
    <location>
        <begin position="149"/>
        <end position="242"/>
    </location>
</feature>
<sequence length="281" mass="31950">MNNSSVTQIGPIQFSLTNADPNICIQYIGYQPEFVNERGLYGAPRLFSLNAQYETRDRVTIFEVYTPDGREVANRNFINTRPGFIVKQYPIHSMGPHRMETFMFDMHVTFWLRFVNRKSELLKAETEDGDAGNGDRNVKNLENSREQPIFVLLPHFTNNSEDVHFDKITSRIQKLSYGLNMEFVDPVAVAIKVISGLYKGVTTVELDNLAAETAASMTTQHPEYALLAARIAVSNLHKKTNKVFSEVMRTLHNFHHPLTGKHAPMISDETWAIIEKNADVC</sequence>
<evidence type="ECO:0000256" key="5">
    <source>
        <dbReference type="PROSITE-ProRule" id="PRU00492"/>
    </source>
</evidence>
<evidence type="ECO:0000313" key="8">
    <source>
        <dbReference type="WBParaSite" id="Csp11.Scaffold629.g13963.t1"/>
    </source>
</evidence>
<keyword evidence="3 5" id="KW-0067">ATP-binding</keyword>
<evidence type="ECO:0000313" key="7">
    <source>
        <dbReference type="Proteomes" id="UP000095282"/>
    </source>
</evidence>
<dbReference type="InterPro" id="IPR039718">
    <property type="entry name" value="Rrm1"/>
</dbReference>
<evidence type="ECO:0000259" key="6">
    <source>
        <dbReference type="PROSITE" id="PS51161"/>
    </source>
</evidence>
<name>A0A1I7U1Q0_9PELO</name>
<dbReference type="WBParaSite" id="Csp11.Scaffold629.g13963.t1">
    <property type="protein sequence ID" value="Csp11.Scaffold629.g13963.t1"/>
    <property type="gene ID" value="Csp11.Scaffold629.g13963"/>
</dbReference>
<dbReference type="GO" id="GO:0009263">
    <property type="term" value="P:deoxyribonucleotide biosynthetic process"/>
    <property type="evidence" value="ECO:0007669"/>
    <property type="project" value="TreeGrafter"/>
</dbReference>
<dbReference type="PROSITE" id="PS51161">
    <property type="entry name" value="ATP_CONE"/>
    <property type="match status" value="1"/>
</dbReference>
<organism evidence="7 8">
    <name type="scientific">Caenorhabditis tropicalis</name>
    <dbReference type="NCBI Taxonomy" id="1561998"/>
    <lineage>
        <taxon>Eukaryota</taxon>
        <taxon>Metazoa</taxon>
        <taxon>Ecdysozoa</taxon>
        <taxon>Nematoda</taxon>
        <taxon>Chromadorea</taxon>
        <taxon>Rhabditida</taxon>
        <taxon>Rhabditina</taxon>
        <taxon>Rhabditomorpha</taxon>
        <taxon>Rhabditoidea</taxon>
        <taxon>Rhabditidae</taxon>
        <taxon>Peloderinae</taxon>
        <taxon>Caenorhabditis</taxon>
    </lineage>
</organism>
<proteinExistence type="predicted"/>
<dbReference type="AlphaFoldDB" id="A0A1I7U1Q0"/>
<keyword evidence="7" id="KW-1185">Reference proteome</keyword>
<protein>
    <recommendedName>
        <fullName evidence="1">Ribonucleoside-diphosphate reductase large subunit</fullName>
    </recommendedName>
    <alternativeName>
        <fullName evidence="4">Ribonucleotide reductase large subunit</fullName>
    </alternativeName>
</protein>
<dbReference type="GO" id="GO:0005971">
    <property type="term" value="C:ribonucleoside-diphosphate reductase complex"/>
    <property type="evidence" value="ECO:0007669"/>
    <property type="project" value="TreeGrafter"/>
</dbReference>
<keyword evidence="2 5" id="KW-0547">Nucleotide-binding</keyword>
<dbReference type="PANTHER" id="PTHR11573">
    <property type="entry name" value="RIBONUCLEOSIDE-DIPHOSPHATE REDUCTASE LARGE CHAIN"/>
    <property type="match status" value="1"/>
</dbReference>
<dbReference type="eggNOG" id="KOG1112">
    <property type="taxonomic scope" value="Eukaryota"/>
</dbReference>
<dbReference type="Pfam" id="PF03477">
    <property type="entry name" value="ATP-cone"/>
    <property type="match status" value="1"/>
</dbReference>
<dbReference type="Gene3D" id="3.20.70.20">
    <property type="match status" value="1"/>
</dbReference>
<accession>A0A1I7U1Q0</accession>